<comment type="caution">
    <text evidence="1">The sequence shown here is derived from an EMBL/GenBank/DDBJ whole genome shotgun (WGS) entry which is preliminary data.</text>
</comment>
<evidence type="ECO:0000313" key="1">
    <source>
        <dbReference type="EMBL" id="EQD57771.1"/>
    </source>
</evidence>
<gene>
    <name evidence="1" type="ORF">B1A_11091</name>
</gene>
<proteinExistence type="predicted"/>
<name>T1AAP9_9ZZZZ</name>
<dbReference type="InterPro" id="IPR008878">
    <property type="entry name" value="Transposase_IS66_Orf2"/>
</dbReference>
<dbReference type="EMBL" id="AUZX01007914">
    <property type="protein sequence ID" value="EQD57771.1"/>
    <property type="molecule type" value="Genomic_DNA"/>
</dbReference>
<protein>
    <submittedName>
        <fullName evidence="1">Transposase</fullName>
    </submittedName>
</protein>
<reference evidence="1" key="2">
    <citation type="journal article" date="2014" name="ISME J.">
        <title>Microbial stratification in low pH oxic and suboxic macroscopic growths along an acid mine drainage.</title>
        <authorList>
            <person name="Mendez-Garcia C."/>
            <person name="Mesa V."/>
            <person name="Sprenger R.R."/>
            <person name="Richter M."/>
            <person name="Diez M.S."/>
            <person name="Solano J."/>
            <person name="Bargiela R."/>
            <person name="Golyshina O.V."/>
            <person name="Manteca A."/>
            <person name="Ramos J.L."/>
            <person name="Gallego J.R."/>
            <person name="Llorente I."/>
            <person name="Martins Dos Santos V.A."/>
            <person name="Jensen O.N."/>
            <person name="Pelaez A.I."/>
            <person name="Sanchez J."/>
            <person name="Ferrer M."/>
        </authorList>
    </citation>
    <scope>NUCLEOTIDE SEQUENCE</scope>
</reference>
<dbReference type="AlphaFoldDB" id="T1AAP9"/>
<sequence length="70" mass="7805">MLYDGQGFWLAQKRMSAGRFRHWPTATDAVSRSLAAHEFTALIWGGNPSVAQAAPMWRRIPIDPPVARPS</sequence>
<accession>T1AAP9</accession>
<organism evidence="1">
    <name type="scientific">mine drainage metagenome</name>
    <dbReference type="NCBI Taxonomy" id="410659"/>
    <lineage>
        <taxon>unclassified sequences</taxon>
        <taxon>metagenomes</taxon>
        <taxon>ecological metagenomes</taxon>
    </lineage>
</organism>
<dbReference type="Pfam" id="PF05717">
    <property type="entry name" value="TnpB_IS66"/>
    <property type="match status" value="1"/>
</dbReference>
<reference evidence="1" key="1">
    <citation type="submission" date="2013-08" db="EMBL/GenBank/DDBJ databases">
        <authorList>
            <person name="Mendez C."/>
            <person name="Richter M."/>
            <person name="Ferrer M."/>
            <person name="Sanchez J."/>
        </authorList>
    </citation>
    <scope>NUCLEOTIDE SEQUENCE</scope>
</reference>